<evidence type="ECO:0008006" key="4">
    <source>
        <dbReference type="Google" id="ProtNLM"/>
    </source>
</evidence>
<dbReference type="Gene3D" id="3.40.50.300">
    <property type="entry name" value="P-loop containing nucleotide triphosphate hydrolases"/>
    <property type="match status" value="1"/>
</dbReference>
<name>A0A2Z6R622_9GLOM</name>
<feature type="region of interest" description="Disordered" evidence="1">
    <location>
        <begin position="429"/>
        <end position="450"/>
    </location>
</feature>
<gene>
    <name evidence="2" type="ORF">RclHR1_01470026</name>
</gene>
<protein>
    <recommendedName>
        <fullName evidence="4">AAA+ ATPase domain-containing protein</fullName>
    </recommendedName>
</protein>
<dbReference type="PANTHER" id="PTHR36168:SF1">
    <property type="entry name" value="ORC1-LIKE AAA ATPASE DOMAIN-CONTAINING PROTEIN"/>
    <property type="match status" value="1"/>
</dbReference>
<dbReference type="EMBL" id="BEXD01000524">
    <property type="protein sequence ID" value="GBB88178.1"/>
    <property type="molecule type" value="Genomic_DNA"/>
</dbReference>
<accession>A0A2Z6R622</accession>
<keyword evidence="3" id="KW-1185">Reference proteome</keyword>
<sequence>MRDLCLACCQNKRNDIYLIKVVEEGTQLKISIPDDKLIPRPIIVNLLKNIFQPDKDQACYYTICGEHGTGKTILIRIAIKEVSHGIIYVDVPYIVSNFGKAFGKAINFAFKEDVSLDNQFRQKLDESNSLKWTYGVIVYDNIGRLDPEIIRILQNGAKDNADSRTYIAVFVSSESSIPKIMKNNSSYSRASVRPIEIGDLTKEESMEYLVNKRNIKEATANSLYELVGGRIIDLKLVADEFLAGNTLKDIKRAISRITEGKLKSAQICPKQKYHKVACKIINYLLTTKELKYMEYLQFFDNYEEADEVLEKNVFAYHPGKNIVTFQSQSVELYIKTEADDFGVKLIDLTPADENDATTSDHMDTIIQEEYSPIAEGPSHQHPSNLKSSGENYGSKHHSSFSSIPSGKNNVNHNQHSNREPLEIPIELSTPPTAQITDEIIEPQNGGNEIK</sequence>
<dbReference type="InterPro" id="IPR027417">
    <property type="entry name" value="P-loop_NTPase"/>
</dbReference>
<comment type="caution">
    <text evidence="2">The sequence shown here is derived from an EMBL/GenBank/DDBJ whole genome shotgun (WGS) entry which is preliminary data.</text>
</comment>
<evidence type="ECO:0000256" key="1">
    <source>
        <dbReference type="SAM" id="MobiDB-lite"/>
    </source>
</evidence>
<dbReference type="STRING" id="94130.A0A2Z6R622"/>
<evidence type="ECO:0000313" key="3">
    <source>
        <dbReference type="Proteomes" id="UP000247702"/>
    </source>
</evidence>
<dbReference type="AlphaFoldDB" id="A0A2Z6R622"/>
<proteinExistence type="predicted"/>
<organism evidence="2 3">
    <name type="scientific">Rhizophagus clarus</name>
    <dbReference type="NCBI Taxonomy" id="94130"/>
    <lineage>
        <taxon>Eukaryota</taxon>
        <taxon>Fungi</taxon>
        <taxon>Fungi incertae sedis</taxon>
        <taxon>Mucoromycota</taxon>
        <taxon>Glomeromycotina</taxon>
        <taxon>Glomeromycetes</taxon>
        <taxon>Glomerales</taxon>
        <taxon>Glomeraceae</taxon>
        <taxon>Rhizophagus</taxon>
    </lineage>
</organism>
<dbReference type="Proteomes" id="UP000247702">
    <property type="component" value="Unassembled WGS sequence"/>
</dbReference>
<feature type="compositionally biased region" description="Polar residues" evidence="1">
    <location>
        <begin position="380"/>
        <end position="391"/>
    </location>
</feature>
<reference evidence="2 3" key="1">
    <citation type="submission" date="2017-11" db="EMBL/GenBank/DDBJ databases">
        <title>The genome of Rhizophagus clarus HR1 reveals common genetic basis of auxotrophy among arbuscular mycorrhizal fungi.</title>
        <authorList>
            <person name="Kobayashi Y."/>
        </authorList>
    </citation>
    <scope>NUCLEOTIDE SEQUENCE [LARGE SCALE GENOMIC DNA]</scope>
    <source>
        <strain evidence="2 3">HR1</strain>
    </source>
</reference>
<evidence type="ECO:0000313" key="2">
    <source>
        <dbReference type="EMBL" id="GBB88178.1"/>
    </source>
</evidence>
<dbReference type="SUPFAM" id="SSF52540">
    <property type="entry name" value="P-loop containing nucleoside triphosphate hydrolases"/>
    <property type="match status" value="1"/>
</dbReference>
<dbReference type="PANTHER" id="PTHR36168">
    <property type="entry name" value="CHROMOSOME 1, WHOLE GENOME SHOTGUN SEQUENCE"/>
    <property type="match status" value="1"/>
</dbReference>
<feature type="region of interest" description="Disordered" evidence="1">
    <location>
        <begin position="372"/>
        <end position="416"/>
    </location>
</feature>